<dbReference type="Gene3D" id="3.40.710.10">
    <property type="entry name" value="DD-peptidase/beta-lactamase superfamily"/>
    <property type="match status" value="1"/>
</dbReference>
<protein>
    <submittedName>
        <fullName evidence="4">CubicO group peptidase, beta-lactamase class C family</fullName>
    </submittedName>
</protein>
<dbReference type="RefSeq" id="WP_074222920.1">
    <property type="nucleotide sequence ID" value="NZ_FSRC01000001.1"/>
</dbReference>
<evidence type="ECO:0000313" key="4">
    <source>
        <dbReference type="EMBL" id="SIN65354.1"/>
    </source>
</evidence>
<proteinExistence type="predicted"/>
<feature type="domain" description="Beta-lactamase-related" evidence="3">
    <location>
        <begin position="226"/>
        <end position="505"/>
    </location>
</feature>
<dbReference type="SUPFAM" id="SSF48403">
    <property type="entry name" value="Ankyrin repeat"/>
    <property type="match status" value="1"/>
</dbReference>
<dbReference type="InterPro" id="IPR012338">
    <property type="entry name" value="Beta-lactam/transpept-like"/>
</dbReference>
<keyword evidence="1" id="KW-0040">ANK repeat</keyword>
<gene>
    <name evidence="4" type="ORF">SAMN05444394_0123</name>
</gene>
<dbReference type="OrthoDB" id="754271at2"/>
<dbReference type="SUPFAM" id="SSF56601">
    <property type="entry name" value="beta-lactamase/transpeptidase-like"/>
    <property type="match status" value="1"/>
</dbReference>
<feature type="signal peptide" evidence="2">
    <location>
        <begin position="1"/>
        <end position="21"/>
    </location>
</feature>
<keyword evidence="2" id="KW-0732">Signal</keyword>
<dbReference type="Pfam" id="PF00144">
    <property type="entry name" value="Beta-lactamase"/>
    <property type="match status" value="1"/>
</dbReference>
<dbReference type="PROSITE" id="PS50088">
    <property type="entry name" value="ANK_REPEAT"/>
    <property type="match status" value="3"/>
</dbReference>
<dbReference type="SMART" id="SM00248">
    <property type="entry name" value="ANK"/>
    <property type="match status" value="3"/>
</dbReference>
<accession>A0A1N6D3W6</accession>
<feature type="repeat" description="ANK" evidence="1">
    <location>
        <begin position="58"/>
        <end position="90"/>
    </location>
</feature>
<dbReference type="InterPro" id="IPR002110">
    <property type="entry name" value="Ankyrin_rpt"/>
</dbReference>
<evidence type="ECO:0000259" key="3">
    <source>
        <dbReference type="Pfam" id="PF00144"/>
    </source>
</evidence>
<feature type="chain" id="PRO_5012387610" evidence="2">
    <location>
        <begin position="22"/>
        <end position="529"/>
    </location>
</feature>
<dbReference type="PROSITE" id="PS50297">
    <property type="entry name" value="ANK_REP_REGION"/>
    <property type="match status" value="3"/>
</dbReference>
<evidence type="ECO:0000256" key="1">
    <source>
        <dbReference type="PROSITE-ProRule" id="PRU00023"/>
    </source>
</evidence>
<dbReference type="InterPro" id="IPR036770">
    <property type="entry name" value="Ankyrin_rpt-contain_sf"/>
</dbReference>
<dbReference type="EMBL" id="FSRC01000001">
    <property type="protein sequence ID" value="SIN65354.1"/>
    <property type="molecule type" value="Genomic_DNA"/>
</dbReference>
<dbReference type="InterPro" id="IPR050789">
    <property type="entry name" value="Diverse_Enzym_Activities"/>
</dbReference>
<dbReference type="PANTHER" id="PTHR43283">
    <property type="entry name" value="BETA-LACTAMASE-RELATED"/>
    <property type="match status" value="1"/>
</dbReference>
<dbReference type="Pfam" id="PF12796">
    <property type="entry name" value="Ank_2"/>
    <property type="match status" value="1"/>
</dbReference>
<name>A0A1N6D3W6_9BACT</name>
<dbReference type="PANTHER" id="PTHR43283:SF7">
    <property type="entry name" value="BETA-LACTAMASE-RELATED DOMAIN-CONTAINING PROTEIN"/>
    <property type="match status" value="1"/>
</dbReference>
<keyword evidence="5" id="KW-1185">Reference proteome</keyword>
<reference evidence="5" key="1">
    <citation type="submission" date="2016-11" db="EMBL/GenBank/DDBJ databases">
        <authorList>
            <person name="Varghese N."/>
            <person name="Submissions S."/>
        </authorList>
    </citation>
    <scope>NUCLEOTIDE SEQUENCE [LARGE SCALE GENOMIC DNA]</scope>
    <source>
        <strain evidence="5">DSM 15292</strain>
    </source>
</reference>
<dbReference type="AlphaFoldDB" id="A0A1N6D3W6"/>
<dbReference type="STRING" id="226505.SAMN05444394_0123"/>
<sequence>MKIFQILIAAFLLVWASQVPAQDQNLNTKLHLAVLQGNLEQVREILQSESNLNEKDQFGSTPLIIATTFGRSEIVKLLIEKGADLSIPNGQGSTPLHIAAFFCHEDIVKMLLQNGANKYIRNNDGATAFDIVIAPYKLDQETYQQLESALGPMGLKVDSNYIQTTRPKIAALLNKKASSHKMVNYQPLNRDDWKISSPSEQGLAKNLVDEIYFEASHLETLYGLLIIKNGFLIGEGYFNKGSVDQLSQRASVTKSYVSALLGIALGEGCLSDIDQKMVGFFPEIEDQLTDPRKREITIQQMLQMRAGYPWEETEDQYWNTLWTGKYINAIEDIPLTHDPGSTFQYSNLTSNWLSMIISRACNTDLKSFGEQHLFSPLQVKLGDWPQDLDGYRIGSGDIQFTARDMVKFGLLYLNEGQMEGDQIIPADWVKASTQPYSTDINSVGVKSGHLGRYFKDVGYGYQWWSASVGPHQFSYAWGHGGQLIVILRDLNMVIVTTADPFYGKEAHFNAWQHEQSIINLVGKFIYSIP</sequence>
<feature type="repeat" description="ANK" evidence="1">
    <location>
        <begin position="25"/>
        <end position="57"/>
    </location>
</feature>
<dbReference type="Gene3D" id="1.25.40.20">
    <property type="entry name" value="Ankyrin repeat-containing domain"/>
    <property type="match status" value="2"/>
</dbReference>
<dbReference type="InterPro" id="IPR001466">
    <property type="entry name" value="Beta-lactam-related"/>
</dbReference>
<evidence type="ECO:0000256" key="2">
    <source>
        <dbReference type="SAM" id="SignalP"/>
    </source>
</evidence>
<feature type="repeat" description="ANK" evidence="1">
    <location>
        <begin position="91"/>
        <end position="123"/>
    </location>
</feature>
<organism evidence="4 5">
    <name type="scientific">Algoriphagus halophilus</name>
    <dbReference type="NCBI Taxonomy" id="226505"/>
    <lineage>
        <taxon>Bacteria</taxon>
        <taxon>Pseudomonadati</taxon>
        <taxon>Bacteroidota</taxon>
        <taxon>Cytophagia</taxon>
        <taxon>Cytophagales</taxon>
        <taxon>Cyclobacteriaceae</taxon>
        <taxon>Algoriphagus</taxon>
    </lineage>
</organism>
<evidence type="ECO:0000313" key="5">
    <source>
        <dbReference type="Proteomes" id="UP000185221"/>
    </source>
</evidence>
<dbReference type="Proteomes" id="UP000185221">
    <property type="component" value="Unassembled WGS sequence"/>
</dbReference>